<dbReference type="RefSeq" id="WP_108911842.1">
    <property type="nucleotide sequence ID" value="NZ_CP021886.1"/>
</dbReference>
<dbReference type="Proteomes" id="UP000244890">
    <property type="component" value="Chromosome"/>
</dbReference>
<dbReference type="EMBL" id="CP021886">
    <property type="protein sequence ID" value="AWI35090.1"/>
    <property type="molecule type" value="Genomic_DNA"/>
</dbReference>
<reference evidence="2 3" key="1">
    <citation type="submission" date="2017-06" db="EMBL/GenBank/DDBJ databases">
        <title>Complete genome of Helicobacter apodemus.</title>
        <authorList>
            <person name="Cho S."/>
        </authorList>
    </citation>
    <scope>NUCLEOTIDE SEQUENCE [LARGE SCALE GENOMIC DNA]</scope>
    <source>
        <strain evidence="3">SNUVETPUB-15-01</strain>
    </source>
</reference>
<evidence type="ECO:0000313" key="2">
    <source>
        <dbReference type="EMBL" id="AWI35090.1"/>
    </source>
</evidence>
<protein>
    <recommendedName>
        <fullName evidence="4">DUF5666 domain-containing protein</fullName>
    </recommendedName>
</protein>
<gene>
    <name evidence="2" type="ORF">CDV25_05990</name>
</gene>
<keyword evidence="1" id="KW-0732">Signal</keyword>
<accession>A0A2U8FFM7</accession>
<evidence type="ECO:0008006" key="4">
    <source>
        <dbReference type="Google" id="ProtNLM"/>
    </source>
</evidence>
<dbReference type="AlphaFoldDB" id="A0A2U8FFM7"/>
<name>A0A2U8FFM7_9HELI</name>
<dbReference type="KEGG" id="had:CDV25_05990"/>
<feature type="chain" id="PRO_5016106804" description="DUF5666 domain-containing protein" evidence="1">
    <location>
        <begin position="23"/>
        <end position="129"/>
    </location>
</feature>
<sequence>MKLKKILGALSLVTLFSGAMMADNDFDVYGQISAVDSINKTITLASPGGQLVIQVLPHTKIKGDDCGAFGNDIYGTFKDLTIGKFIKAEVVHYGAYPPAQNPGTQSPNTTNNTHYTAKEIEWECGRKAY</sequence>
<dbReference type="OrthoDB" id="5329500at2"/>
<feature type="signal peptide" evidence="1">
    <location>
        <begin position="1"/>
        <end position="22"/>
    </location>
</feature>
<organism evidence="2 3">
    <name type="scientific">Helicobacter apodemus</name>
    <dbReference type="NCBI Taxonomy" id="135569"/>
    <lineage>
        <taxon>Bacteria</taxon>
        <taxon>Pseudomonadati</taxon>
        <taxon>Campylobacterota</taxon>
        <taxon>Epsilonproteobacteria</taxon>
        <taxon>Campylobacterales</taxon>
        <taxon>Helicobacteraceae</taxon>
        <taxon>Helicobacter</taxon>
    </lineage>
</organism>
<evidence type="ECO:0000313" key="3">
    <source>
        <dbReference type="Proteomes" id="UP000244890"/>
    </source>
</evidence>
<evidence type="ECO:0000256" key="1">
    <source>
        <dbReference type="SAM" id="SignalP"/>
    </source>
</evidence>
<proteinExistence type="predicted"/>